<dbReference type="GO" id="GO:0000428">
    <property type="term" value="C:DNA-directed RNA polymerase complex"/>
    <property type="evidence" value="ECO:0007669"/>
    <property type="project" value="UniProtKB-KW"/>
</dbReference>
<dbReference type="OrthoDB" id="76224at2759"/>
<organism evidence="2 3">
    <name type="scientific">Lyophyllum shimeji</name>
    <name type="common">Hon-shimeji</name>
    <name type="synonym">Tricholoma shimeji</name>
    <dbReference type="NCBI Taxonomy" id="47721"/>
    <lineage>
        <taxon>Eukaryota</taxon>
        <taxon>Fungi</taxon>
        <taxon>Dikarya</taxon>
        <taxon>Basidiomycota</taxon>
        <taxon>Agaricomycotina</taxon>
        <taxon>Agaricomycetes</taxon>
        <taxon>Agaricomycetidae</taxon>
        <taxon>Agaricales</taxon>
        <taxon>Tricholomatineae</taxon>
        <taxon>Lyophyllaceae</taxon>
        <taxon>Lyophyllum</taxon>
    </lineage>
</organism>
<feature type="region of interest" description="Disordered" evidence="1">
    <location>
        <begin position="166"/>
        <end position="282"/>
    </location>
</feature>
<gene>
    <name evidence="2" type="ORF">LshimejAT787_0211560</name>
</gene>
<feature type="region of interest" description="Disordered" evidence="1">
    <location>
        <begin position="1"/>
        <end position="53"/>
    </location>
</feature>
<keyword evidence="2" id="KW-0804">Transcription</keyword>
<evidence type="ECO:0000313" key="2">
    <source>
        <dbReference type="EMBL" id="GLB35591.1"/>
    </source>
</evidence>
<dbReference type="Gene3D" id="6.20.250.70">
    <property type="match status" value="1"/>
</dbReference>
<name>A0A9P3ULP4_LYOSH</name>
<reference evidence="2" key="1">
    <citation type="submission" date="2022-07" db="EMBL/GenBank/DDBJ databases">
        <title>The genome of Lyophyllum shimeji provides insight into the initial evolution of ectomycorrhizal fungal genome.</title>
        <authorList>
            <person name="Kobayashi Y."/>
            <person name="Shibata T."/>
            <person name="Hirakawa H."/>
            <person name="Shigenobu S."/>
            <person name="Nishiyama T."/>
            <person name="Yamada A."/>
            <person name="Hasebe M."/>
            <person name="Kawaguchi M."/>
        </authorList>
    </citation>
    <scope>NUCLEOTIDE SEQUENCE</scope>
    <source>
        <strain evidence="2">AT787</strain>
    </source>
</reference>
<keyword evidence="2" id="KW-0240">DNA-directed RNA polymerase</keyword>
<dbReference type="PANTHER" id="PTHR28155">
    <property type="entry name" value="ACR243WP"/>
    <property type="match status" value="1"/>
</dbReference>
<feature type="compositionally biased region" description="Low complexity" evidence="1">
    <location>
        <begin position="1"/>
        <end position="15"/>
    </location>
</feature>
<dbReference type="InterPro" id="IPR053263">
    <property type="entry name" value="Euk_RPA34_RNAP_subunit"/>
</dbReference>
<keyword evidence="3" id="KW-1185">Reference proteome</keyword>
<evidence type="ECO:0000256" key="1">
    <source>
        <dbReference type="SAM" id="MobiDB-lite"/>
    </source>
</evidence>
<evidence type="ECO:0000313" key="3">
    <source>
        <dbReference type="Proteomes" id="UP001063166"/>
    </source>
</evidence>
<dbReference type="EMBL" id="BRPK01000002">
    <property type="protein sequence ID" value="GLB35591.1"/>
    <property type="molecule type" value="Genomic_DNA"/>
</dbReference>
<dbReference type="InterPro" id="IPR013240">
    <property type="entry name" value="DNA-dir_RNA_pol1_su_RPA34"/>
</dbReference>
<feature type="compositionally biased region" description="Basic and acidic residues" evidence="1">
    <location>
        <begin position="33"/>
        <end position="42"/>
    </location>
</feature>
<proteinExistence type="predicted"/>
<feature type="compositionally biased region" description="Basic and acidic residues" evidence="1">
    <location>
        <begin position="246"/>
        <end position="257"/>
    </location>
</feature>
<dbReference type="PANTHER" id="PTHR28155:SF1">
    <property type="entry name" value="DNA-DIRECTED RNA POLYMERASE I SUBUNIT RPA34.5-DOMAIN-CONTAINING PROTEIN"/>
    <property type="match status" value="1"/>
</dbReference>
<sequence length="282" mass="30698">MSSSESSSSSSSPEPQLAEVFKKPKDKGKKKSMVPDKGKNEGVDPNWAYKPPAGATLVQNVGDAGEFDWDTIANDDDLELWLIRVPESVKPKYLESMTIQVPPASKTTRTGTLNRKHATFDIWSVGEDDEDGGGGEEIKSLSCLLPRKSKKGKLYPAPKPIARHMVVSAQPVAPSSDPSSTVPIQPHPRPPRECYPPEVLKHKFQPYGSLSGAKEARAAEEGQMDVEVPTTQPEPPSPTQKKIKRSKADSPEVDTKKTKGKKRKGDGGEAPPEKKQKKPKTS</sequence>
<dbReference type="GO" id="GO:0006360">
    <property type="term" value="P:transcription by RNA polymerase I"/>
    <property type="evidence" value="ECO:0007669"/>
    <property type="project" value="InterPro"/>
</dbReference>
<dbReference type="Proteomes" id="UP001063166">
    <property type="component" value="Unassembled WGS sequence"/>
</dbReference>
<accession>A0A9P3ULP4</accession>
<comment type="caution">
    <text evidence="2">The sequence shown here is derived from an EMBL/GenBank/DDBJ whole genome shotgun (WGS) entry which is preliminary data.</text>
</comment>
<dbReference type="Pfam" id="PF08208">
    <property type="entry name" value="RNA_polI_A34"/>
    <property type="match status" value="1"/>
</dbReference>
<dbReference type="AlphaFoldDB" id="A0A9P3ULP4"/>
<protein>
    <submittedName>
        <fullName evidence="2">DNA-directed RNA polymerase I subunit RPA34.5</fullName>
    </submittedName>
</protein>
<feature type="compositionally biased region" description="Basic and acidic residues" evidence="1">
    <location>
        <begin position="265"/>
        <end position="274"/>
    </location>
</feature>